<dbReference type="InterPro" id="IPR014756">
    <property type="entry name" value="Ig_E-set"/>
</dbReference>
<comment type="similarity">
    <text evidence="1">Belongs to the arrestin family.</text>
</comment>
<evidence type="ECO:0000256" key="1">
    <source>
        <dbReference type="ARBA" id="ARBA00005298"/>
    </source>
</evidence>
<evidence type="ECO:0000259" key="3">
    <source>
        <dbReference type="SMART" id="SM01017"/>
    </source>
</evidence>
<organism evidence="4 5">
    <name type="scientific">Coilia grayii</name>
    <name type="common">Gray's grenadier anchovy</name>
    <dbReference type="NCBI Taxonomy" id="363190"/>
    <lineage>
        <taxon>Eukaryota</taxon>
        <taxon>Metazoa</taxon>
        <taxon>Chordata</taxon>
        <taxon>Craniata</taxon>
        <taxon>Vertebrata</taxon>
        <taxon>Euteleostomi</taxon>
        <taxon>Actinopterygii</taxon>
        <taxon>Neopterygii</taxon>
        <taxon>Teleostei</taxon>
        <taxon>Clupei</taxon>
        <taxon>Clupeiformes</taxon>
        <taxon>Clupeoidei</taxon>
        <taxon>Engraulidae</taxon>
        <taxon>Coilinae</taxon>
        <taxon>Coilia</taxon>
    </lineage>
</organism>
<dbReference type="InterPro" id="IPR011022">
    <property type="entry name" value="Arrestin_C-like"/>
</dbReference>
<dbReference type="Pfam" id="PF00339">
    <property type="entry name" value="Arrestin_N"/>
    <property type="match status" value="1"/>
</dbReference>
<name>A0ABD1IR23_9TELE</name>
<dbReference type="InterPro" id="IPR050357">
    <property type="entry name" value="Arrestin_domain-protein"/>
</dbReference>
<dbReference type="SMART" id="SM01017">
    <property type="entry name" value="Arrestin_C"/>
    <property type="match status" value="1"/>
</dbReference>
<sequence length="363" mass="39968">MPTVKEFSVSYYTVNQGNTFTSGDYIKGHVVLQLEKEAKIKHLFIKLKGDADVKWTVYSKQAVTYHGHERYFKLKQTFISDDSGETFIVRAEIDNSSSRDLKPKFKLERLITYIVGEKTKTERDIILKEVGSPIPSNHQQTVTKELRIPPSIPPTILFCSILTVVYTLKVYIDVPYAFDPEIKFPMVIIPADRDGPLLSALVLVRLGRERAAQGTNQPAQSGASEAPHHLLIPPDAAQHADQCLPEAHPDPESIHPAVQPSLFSDPAPYSVPAGPVPLQPSETDQQPPPQYDQVIKDQVSTAPLNAASQQPPPQYDQVTDNRVPTAPPLYPTLPAADFLSSPSAPQYVPGAGHDFLSSPSAPQ</sequence>
<dbReference type="PANTHER" id="PTHR11188:SF135">
    <property type="entry name" value="ARRESTIN DOMAIN CONTAINING 3-LIKE-RELATED"/>
    <property type="match status" value="1"/>
</dbReference>
<evidence type="ECO:0000313" key="5">
    <source>
        <dbReference type="Proteomes" id="UP001591681"/>
    </source>
</evidence>
<proteinExistence type="inferred from homology"/>
<dbReference type="GO" id="GO:0007399">
    <property type="term" value="P:nervous system development"/>
    <property type="evidence" value="ECO:0007669"/>
    <property type="project" value="UniProtKB-ARBA"/>
</dbReference>
<dbReference type="PANTHER" id="PTHR11188">
    <property type="entry name" value="ARRESTIN DOMAIN CONTAINING PROTEIN"/>
    <property type="match status" value="1"/>
</dbReference>
<protein>
    <recommendedName>
        <fullName evidence="3">Arrestin C-terminal-like domain-containing protein</fullName>
    </recommendedName>
</protein>
<feature type="region of interest" description="Disordered" evidence="2">
    <location>
        <begin position="304"/>
        <end position="363"/>
    </location>
</feature>
<comment type="caution">
    <text evidence="4">The sequence shown here is derived from an EMBL/GenBank/DDBJ whole genome shotgun (WGS) entry which is preliminary data.</text>
</comment>
<dbReference type="Pfam" id="PF02752">
    <property type="entry name" value="Arrestin_C"/>
    <property type="match status" value="1"/>
</dbReference>
<reference evidence="4 5" key="1">
    <citation type="submission" date="2024-09" db="EMBL/GenBank/DDBJ databases">
        <title>A chromosome-level genome assembly of Gray's grenadier anchovy, Coilia grayii.</title>
        <authorList>
            <person name="Fu Z."/>
        </authorList>
    </citation>
    <scope>NUCLEOTIDE SEQUENCE [LARGE SCALE GENOMIC DNA]</scope>
    <source>
        <strain evidence="4">G4</strain>
        <tissue evidence="4">Muscle</tissue>
    </source>
</reference>
<keyword evidence="5" id="KW-1185">Reference proteome</keyword>
<gene>
    <name evidence="4" type="ORF">ACEWY4_026781</name>
</gene>
<dbReference type="InterPro" id="IPR011021">
    <property type="entry name" value="Arrestin-like_N"/>
</dbReference>
<accession>A0ABD1IR23</accession>
<dbReference type="AlphaFoldDB" id="A0ABD1IR23"/>
<dbReference type="InterPro" id="IPR014752">
    <property type="entry name" value="Arrestin-like_C"/>
</dbReference>
<feature type="domain" description="Arrestin C-terminal-like" evidence="3">
    <location>
        <begin position="59"/>
        <end position="191"/>
    </location>
</feature>
<evidence type="ECO:0000256" key="2">
    <source>
        <dbReference type="SAM" id="MobiDB-lite"/>
    </source>
</evidence>
<feature type="region of interest" description="Disordered" evidence="2">
    <location>
        <begin position="242"/>
        <end position="291"/>
    </location>
</feature>
<dbReference type="EMBL" id="JBHFQA010000024">
    <property type="protein sequence ID" value="KAL2077277.1"/>
    <property type="molecule type" value="Genomic_DNA"/>
</dbReference>
<dbReference type="Proteomes" id="UP001591681">
    <property type="component" value="Unassembled WGS sequence"/>
</dbReference>
<evidence type="ECO:0000313" key="4">
    <source>
        <dbReference type="EMBL" id="KAL2077277.1"/>
    </source>
</evidence>
<dbReference type="Gene3D" id="2.60.40.640">
    <property type="match status" value="1"/>
</dbReference>
<dbReference type="SUPFAM" id="SSF81296">
    <property type="entry name" value="E set domains"/>
    <property type="match status" value="2"/>
</dbReference>